<feature type="coiled-coil region" evidence="9">
    <location>
        <begin position="233"/>
        <end position="260"/>
    </location>
</feature>
<organism evidence="10 11">
    <name type="scientific">Halopseudomonas salina</name>
    <dbReference type="NCBI Taxonomy" id="1323744"/>
    <lineage>
        <taxon>Bacteria</taxon>
        <taxon>Pseudomonadati</taxon>
        <taxon>Pseudomonadota</taxon>
        <taxon>Gammaproteobacteria</taxon>
        <taxon>Pseudomonadales</taxon>
        <taxon>Pseudomonadaceae</taxon>
        <taxon>Halopseudomonas</taxon>
    </lineage>
</organism>
<keyword evidence="4 8" id="KW-0812">Transmembrane</keyword>
<accession>A0ABQ1NZ16</accession>
<dbReference type="EMBL" id="BMFF01000001">
    <property type="protein sequence ID" value="GGC87680.1"/>
    <property type="molecule type" value="Genomic_DNA"/>
</dbReference>
<evidence type="ECO:0000256" key="4">
    <source>
        <dbReference type="ARBA" id="ARBA00022692"/>
    </source>
</evidence>
<dbReference type="NCBIfam" id="TIGR01845">
    <property type="entry name" value="outer_NodT"/>
    <property type="match status" value="1"/>
</dbReference>
<sequence>MRNILLPVLVGFLLVGCQFAPEHQRPMLPTNQQYPASLQPGQGELIASEVSWNRFFLDPRLRLLIDTALEHNRDMQIAVARIEEARGQFRVRDADRYPTLALGASAVRSRSAIPSAGAGASGTGGSAAPAAGLSGGGVTERYTVEVGVAAFELDFWGRVRNLAEGARAEYLATLEAQRAFQLSLVGDVAATYLSVRGAEQRMQLAQSTVANRRDEVRISRVRLDAGIASALEYNQAEALLAQAQTQLAELRLTVAQQQNYLTLLTGAATSSPLPEPYPLDRQLPASALAAGLPSELLYSRPDIIAAEERLRAARANIGVARAAFFPSISLTGNAGYASGELDGLISGDNKFWSIGPSVTLPIFDFGGRDANLTVAQARENIAIAEYERTIQAAFREVADALAGRRYLAEQLALQEDNVATLGNIAELARDRYDEGVVNFLQVLDAERTLFEAEQALVQIQRAKMENLVALYIALGGGAGTVATDSQ</sequence>
<comment type="subcellular location">
    <subcellularLocation>
        <location evidence="1 8">Cell outer membrane</location>
        <topology evidence="1 8">Lipid-anchor</topology>
    </subcellularLocation>
</comment>
<evidence type="ECO:0000256" key="6">
    <source>
        <dbReference type="ARBA" id="ARBA00023237"/>
    </source>
</evidence>
<evidence type="ECO:0000313" key="10">
    <source>
        <dbReference type="EMBL" id="GGC87680.1"/>
    </source>
</evidence>
<keyword evidence="9" id="KW-0175">Coiled coil</keyword>
<comment type="caution">
    <text evidence="10">The sequence shown here is derived from an EMBL/GenBank/DDBJ whole genome shotgun (WGS) entry which is preliminary data.</text>
</comment>
<evidence type="ECO:0000256" key="2">
    <source>
        <dbReference type="ARBA" id="ARBA00007613"/>
    </source>
</evidence>
<keyword evidence="11" id="KW-1185">Reference proteome</keyword>
<reference evidence="11" key="1">
    <citation type="journal article" date="2019" name="Int. J. Syst. Evol. Microbiol.">
        <title>The Global Catalogue of Microorganisms (GCM) 10K type strain sequencing project: providing services to taxonomists for standard genome sequencing and annotation.</title>
        <authorList>
            <consortium name="The Broad Institute Genomics Platform"/>
            <consortium name="The Broad Institute Genome Sequencing Center for Infectious Disease"/>
            <person name="Wu L."/>
            <person name="Ma J."/>
        </authorList>
    </citation>
    <scope>NUCLEOTIDE SEQUENCE [LARGE SCALE GENOMIC DNA]</scope>
    <source>
        <strain evidence="11">CGMCC 1.12482</strain>
    </source>
</reference>
<dbReference type="Proteomes" id="UP000638188">
    <property type="component" value="Unassembled WGS sequence"/>
</dbReference>
<keyword evidence="7 8" id="KW-0449">Lipoprotein</keyword>
<keyword evidence="3 8" id="KW-1134">Transmembrane beta strand</keyword>
<dbReference type="Pfam" id="PF02321">
    <property type="entry name" value="OEP"/>
    <property type="match status" value="2"/>
</dbReference>
<evidence type="ECO:0000256" key="7">
    <source>
        <dbReference type="ARBA" id="ARBA00023288"/>
    </source>
</evidence>
<dbReference type="InterPro" id="IPR003423">
    <property type="entry name" value="OMP_efflux"/>
</dbReference>
<keyword evidence="8" id="KW-0472">Membrane</keyword>
<comment type="similarity">
    <text evidence="2 8">Belongs to the outer membrane factor (OMF) (TC 1.B.17) family.</text>
</comment>
<protein>
    <submittedName>
        <fullName evidence="10">AdeC/adeK/oprM family multidrug efflux complex outer membrane factor</fullName>
    </submittedName>
</protein>
<evidence type="ECO:0000256" key="3">
    <source>
        <dbReference type="ARBA" id="ARBA00022452"/>
    </source>
</evidence>
<dbReference type="Gene3D" id="2.20.200.10">
    <property type="entry name" value="Outer membrane efflux proteins (OEP)"/>
    <property type="match status" value="1"/>
</dbReference>
<dbReference type="Gene3D" id="1.20.1600.10">
    <property type="entry name" value="Outer membrane efflux proteins (OEP)"/>
    <property type="match status" value="1"/>
</dbReference>
<evidence type="ECO:0000256" key="1">
    <source>
        <dbReference type="ARBA" id="ARBA00004459"/>
    </source>
</evidence>
<dbReference type="RefSeq" id="WP_150277468.1">
    <property type="nucleotide sequence ID" value="NZ_BMFF01000001.1"/>
</dbReference>
<name>A0ABQ1NZ16_9GAMM</name>
<proteinExistence type="inferred from homology"/>
<dbReference type="InterPro" id="IPR010131">
    <property type="entry name" value="MdtP/NodT-like"/>
</dbReference>
<evidence type="ECO:0000256" key="9">
    <source>
        <dbReference type="SAM" id="Coils"/>
    </source>
</evidence>
<keyword evidence="6" id="KW-0998">Cell outer membrane</keyword>
<dbReference type="SUPFAM" id="SSF56954">
    <property type="entry name" value="Outer membrane efflux proteins (OEP)"/>
    <property type="match status" value="1"/>
</dbReference>
<evidence type="ECO:0000256" key="8">
    <source>
        <dbReference type="RuleBase" id="RU362097"/>
    </source>
</evidence>
<evidence type="ECO:0000313" key="11">
    <source>
        <dbReference type="Proteomes" id="UP000638188"/>
    </source>
</evidence>
<gene>
    <name evidence="10" type="ORF">GCM10007418_04290</name>
</gene>
<evidence type="ECO:0000256" key="5">
    <source>
        <dbReference type="ARBA" id="ARBA00023139"/>
    </source>
</evidence>
<dbReference type="PROSITE" id="PS51257">
    <property type="entry name" value="PROKAR_LIPOPROTEIN"/>
    <property type="match status" value="1"/>
</dbReference>
<dbReference type="PANTHER" id="PTHR30203">
    <property type="entry name" value="OUTER MEMBRANE CATION EFFLUX PROTEIN"/>
    <property type="match status" value="1"/>
</dbReference>
<dbReference type="PANTHER" id="PTHR30203:SF32">
    <property type="entry name" value="CATION EFFLUX SYSTEM PROTEIN CUSC"/>
    <property type="match status" value="1"/>
</dbReference>
<keyword evidence="5 8" id="KW-0564">Palmitate</keyword>